<keyword evidence="6 10" id="KW-0548">Nucleotidyltransferase</keyword>
<evidence type="ECO:0000256" key="8">
    <source>
        <dbReference type="ARBA" id="ARBA00022932"/>
    </source>
</evidence>
<evidence type="ECO:0000313" key="14">
    <source>
        <dbReference type="EMBL" id="SHF31791.1"/>
    </source>
</evidence>
<dbReference type="CDD" id="cd00140">
    <property type="entry name" value="beta_clamp"/>
    <property type="match status" value="1"/>
</dbReference>
<evidence type="ECO:0000256" key="1">
    <source>
        <dbReference type="ARBA" id="ARBA00004496"/>
    </source>
</evidence>
<dbReference type="PANTHER" id="PTHR30478">
    <property type="entry name" value="DNA POLYMERASE III SUBUNIT BETA"/>
    <property type="match status" value="1"/>
</dbReference>
<dbReference type="GO" id="GO:0005737">
    <property type="term" value="C:cytoplasm"/>
    <property type="evidence" value="ECO:0007669"/>
    <property type="project" value="UniProtKB-SubCell"/>
</dbReference>
<dbReference type="Pfam" id="PF02768">
    <property type="entry name" value="DNA_pol3_beta_3"/>
    <property type="match status" value="1"/>
</dbReference>
<keyword evidence="9" id="KW-0238">DNA-binding</keyword>
<evidence type="ECO:0000256" key="10">
    <source>
        <dbReference type="PIRNR" id="PIRNR000804"/>
    </source>
</evidence>
<evidence type="ECO:0000256" key="5">
    <source>
        <dbReference type="ARBA" id="ARBA00022679"/>
    </source>
</evidence>
<proteinExistence type="inferred from homology"/>
<dbReference type="GO" id="GO:0009360">
    <property type="term" value="C:DNA polymerase III complex"/>
    <property type="evidence" value="ECO:0007669"/>
    <property type="project" value="InterPro"/>
</dbReference>
<reference evidence="14 15" key="1">
    <citation type="submission" date="2016-11" db="EMBL/GenBank/DDBJ databases">
        <authorList>
            <person name="Jaros S."/>
            <person name="Januszkiewicz K."/>
            <person name="Wedrychowicz H."/>
        </authorList>
    </citation>
    <scope>NUCLEOTIDE SEQUENCE [LARGE SCALE GENOMIC DNA]</scope>
    <source>
        <strain evidence="14 15">DSM 17918</strain>
    </source>
</reference>
<keyword evidence="5 10" id="KW-0808">Transferase</keyword>
<feature type="domain" description="DNA polymerase III beta sliding clamp central" evidence="12">
    <location>
        <begin position="131"/>
        <end position="242"/>
    </location>
</feature>
<comment type="function">
    <text evidence="10">Confers DNA tethering and processivity to DNA polymerases and other proteins. Acts as a clamp, forming a ring around DNA (a reaction catalyzed by the clamp-loading complex) which diffuses in an ATP-independent manner freely and bidirectionally along dsDNA. Initially characterized for its ability to contact the catalytic subunit of DNA polymerase III (Pol III), a complex, multichain enzyme responsible for most of the replicative synthesis in bacteria; Pol III exhibits 3'-5' exonuclease proofreading activity. The beta chain is required for initiation of replication as well as for processivity of DNA replication.</text>
</comment>
<evidence type="ECO:0000256" key="2">
    <source>
        <dbReference type="ARBA" id="ARBA00010752"/>
    </source>
</evidence>
<dbReference type="GO" id="GO:0003887">
    <property type="term" value="F:DNA-directed DNA polymerase activity"/>
    <property type="evidence" value="ECO:0007669"/>
    <property type="project" value="UniProtKB-UniRule"/>
</dbReference>
<evidence type="ECO:0000259" key="12">
    <source>
        <dbReference type="Pfam" id="PF02767"/>
    </source>
</evidence>
<evidence type="ECO:0000259" key="13">
    <source>
        <dbReference type="Pfam" id="PF02768"/>
    </source>
</evidence>
<comment type="subunit">
    <text evidence="10">Forms a ring-shaped head-to-tail homodimer around DNA.</text>
</comment>
<dbReference type="PIRSF" id="PIRSF000804">
    <property type="entry name" value="DNA_pol_III_b"/>
    <property type="match status" value="1"/>
</dbReference>
<dbReference type="InterPro" id="IPR046938">
    <property type="entry name" value="DNA_clamp_sf"/>
</dbReference>
<dbReference type="InterPro" id="IPR022634">
    <property type="entry name" value="DNA_polIII_beta_N"/>
</dbReference>
<feature type="domain" description="DNA polymerase III beta sliding clamp N-terminal" evidence="11">
    <location>
        <begin position="1"/>
        <end position="121"/>
    </location>
</feature>
<evidence type="ECO:0000313" key="15">
    <source>
        <dbReference type="Proteomes" id="UP000184088"/>
    </source>
</evidence>
<organism evidence="14 15">
    <name type="scientific">Caldanaerobius fijiensis DSM 17918</name>
    <dbReference type="NCBI Taxonomy" id="1121256"/>
    <lineage>
        <taxon>Bacteria</taxon>
        <taxon>Bacillati</taxon>
        <taxon>Bacillota</taxon>
        <taxon>Clostridia</taxon>
        <taxon>Thermoanaerobacterales</taxon>
        <taxon>Thermoanaerobacteraceae</taxon>
        <taxon>Caldanaerobius</taxon>
    </lineage>
</organism>
<evidence type="ECO:0000256" key="7">
    <source>
        <dbReference type="ARBA" id="ARBA00022705"/>
    </source>
</evidence>
<evidence type="ECO:0000256" key="3">
    <source>
        <dbReference type="ARBA" id="ARBA00021035"/>
    </source>
</evidence>
<dbReference type="OrthoDB" id="8421503at2"/>
<dbReference type="AlphaFoldDB" id="A0A1M5ANE5"/>
<gene>
    <name evidence="14" type="ORF">SAMN02746089_01681</name>
</gene>
<dbReference type="Proteomes" id="UP000184088">
    <property type="component" value="Unassembled WGS sequence"/>
</dbReference>
<comment type="subcellular location">
    <subcellularLocation>
        <location evidence="1 10">Cytoplasm</location>
    </subcellularLocation>
</comment>
<protein>
    <recommendedName>
        <fullName evidence="3 10">Beta sliding clamp</fullName>
    </recommendedName>
</protein>
<dbReference type="InterPro" id="IPR001001">
    <property type="entry name" value="DNA_polIII_beta"/>
</dbReference>
<dbReference type="GO" id="GO:0003677">
    <property type="term" value="F:DNA binding"/>
    <property type="evidence" value="ECO:0007669"/>
    <property type="project" value="UniProtKB-UniRule"/>
</dbReference>
<dbReference type="InterPro" id="IPR022637">
    <property type="entry name" value="DNA_polIII_beta_cen"/>
</dbReference>
<dbReference type="EMBL" id="FQVH01000018">
    <property type="protein sequence ID" value="SHF31791.1"/>
    <property type="molecule type" value="Genomic_DNA"/>
</dbReference>
<dbReference type="Gene3D" id="3.70.10.10">
    <property type="match status" value="1"/>
</dbReference>
<dbReference type="Pfam" id="PF00712">
    <property type="entry name" value="DNA_pol3_beta"/>
    <property type="match status" value="1"/>
</dbReference>
<name>A0A1M5ANE5_9THEO</name>
<dbReference type="NCBIfam" id="TIGR00663">
    <property type="entry name" value="dnan"/>
    <property type="match status" value="1"/>
</dbReference>
<comment type="similarity">
    <text evidence="2 10">Belongs to the beta sliding clamp family.</text>
</comment>
<dbReference type="STRING" id="1121256.SAMN02746089_01681"/>
<dbReference type="SMART" id="SM00480">
    <property type="entry name" value="POL3Bc"/>
    <property type="match status" value="1"/>
</dbReference>
<sequence>MDLVCERNKLNSAVNNAQKAVSERSTLPILEGILLKTDNNTLTLTGNNTELAIRCRIESDVKEQGSVVVSSKIFSDIVKRLPDNRVHIEYKKDHNNIVTLRSGNSKFDILGIDPIDFPDIPKIISDNFITISAKKFNNMIKKTIFAVAQDETKPVFTGELLSIDNDEIRLVALDGFRLAIRNDKMDRNYGTNKVIIPGKNLSEISKILSDIDGDITIIFDDKSVQINTEEITIVSRLLSGNFINYEKIIPTEYKTRVIADTREFQDSIERASVILRDEKSNTVKLNINNNRIEITSSSEHGSVYEEMAANVEGLDIEIGFNSKYLIEILRAIDDESICMEFTNNVGPCIIKPIDGNSYIYFILPVKLAR</sequence>
<dbReference type="InterPro" id="IPR022635">
    <property type="entry name" value="DNA_polIII_beta_C"/>
</dbReference>
<evidence type="ECO:0000259" key="11">
    <source>
        <dbReference type="Pfam" id="PF00712"/>
    </source>
</evidence>
<keyword evidence="8 10" id="KW-0239">DNA-directed DNA polymerase</keyword>
<dbReference type="Pfam" id="PF02767">
    <property type="entry name" value="DNA_pol3_beta_2"/>
    <property type="match status" value="1"/>
</dbReference>
<evidence type="ECO:0000256" key="6">
    <source>
        <dbReference type="ARBA" id="ARBA00022695"/>
    </source>
</evidence>
<dbReference type="GO" id="GO:0008408">
    <property type="term" value="F:3'-5' exonuclease activity"/>
    <property type="evidence" value="ECO:0007669"/>
    <property type="project" value="InterPro"/>
</dbReference>
<accession>A0A1M5ANE5</accession>
<evidence type="ECO:0000256" key="4">
    <source>
        <dbReference type="ARBA" id="ARBA00022490"/>
    </source>
</evidence>
<keyword evidence="4 10" id="KW-0963">Cytoplasm</keyword>
<dbReference type="PANTHER" id="PTHR30478:SF0">
    <property type="entry name" value="BETA SLIDING CLAMP"/>
    <property type="match status" value="1"/>
</dbReference>
<feature type="domain" description="DNA polymerase III beta sliding clamp C-terminal" evidence="13">
    <location>
        <begin position="247"/>
        <end position="365"/>
    </location>
</feature>
<evidence type="ECO:0000256" key="9">
    <source>
        <dbReference type="ARBA" id="ARBA00023125"/>
    </source>
</evidence>
<keyword evidence="15" id="KW-1185">Reference proteome</keyword>
<dbReference type="RefSeq" id="WP_073343936.1">
    <property type="nucleotide sequence ID" value="NZ_FQVH01000018.1"/>
</dbReference>
<dbReference type="GO" id="GO:0006271">
    <property type="term" value="P:DNA strand elongation involved in DNA replication"/>
    <property type="evidence" value="ECO:0007669"/>
    <property type="project" value="TreeGrafter"/>
</dbReference>
<keyword evidence="7 10" id="KW-0235">DNA replication</keyword>
<dbReference type="SUPFAM" id="SSF55979">
    <property type="entry name" value="DNA clamp"/>
    <property type="match status" value="3"/>
</dbReference>
<dbReference type="Gene3D" id="3.10.150.10">
    <property type="entry name" value="DNA Polymerase III, subunit A, domain 2"/>
    <property type="match status" value="1"/>
</dbReference>